<keyword evidence="2" id="KW-0378">Hydrolase</keyword>
<dbReference type="Pfam" id="PF13279">
    <property type="entry name" value="4HBT_2"/>
    <property type="match status" value="1"/>
</dbReference>
<evidence type="ECO:0000256" key="1">
    <source>
        <dbReference type="ARBA" id="ARBA00005953"/>
    </source>
</evidence>
<dbReference type="InterPro" id="IPR029069">
    <property type="entry name" value="HotDog_dom_sf"/>
</dbReference>
<protein>
    <submittedName>
        <fullName evidence="3">Thioesterase-3</fullName>
    </submittedName>
</protein>
<name>A0A1M7EFU3_9GAMM</name>
<dbReference type="CDD" id="cd00586">
    <property type="entry name" value="4HBT"/>
    <property type="match status" value="1"/>
</dbReference>
<dbReference type="RefSeq" id="WP_079550536.1">
    <property type="nucleotide sequence ID" value="NZ_LT670847.1"/>
</dbReference>
<dbReference type="OrthoDB" id="9799036at2"/>
<dbReference type="Proteomes" id="UP000190911">
    <property type="component" value="Chromosome I"/>
</dbReference>
<dbReference type="EMBL" id="LT670847">
    <property type="protein sequence ID" value="SHL90662.1"/>
    <property type="molecule type" value="Genomic_DNA"/>
</dbReference>
<reference evidence="3 4" key="1">
    <citation type="submission" date="2016-11" db="EMBL/GenBank/DDBJ databases">
        <authorList>
            <person name="Jaros S."/>
            <person name="Januszkiewicz K."/>
            <person name="Wedrychowicz H."/>
        </authorList>
    </citation>
    <scope>NUCLEOTIDE SEQUENCE [LARGE SCALE GENOMIC DNA]</scope>
    <source>
        <strain evidence="3 4">ACAM 12</strain>
    </source>
</reference>
<dbReference type="PANTHER" id="PTHR31793:SF24">
    <property type="entry name" value="LONG-CHAIN ACYL-COA THIOESTERASE FADM"/>
    <property type="match status" value="1"/>
</dbReference>
<dbReference type="InParanoid" id="A0A1M7EFU3"/>
<dbReference type="InterPro" id="IPR050563">
    <property type="entry name" value="4-hydroxybenzoyl-CoA_TE"/>
</dbReference>
<dbReference type="FunCoup" id="A0A1M7EFU3">
    <property type="interactions" value="7"/>
</dbReference>
<dbReference type="STRING" id="29571.SAMN05878437_0195"/>
<accession>A0A1M7EFU3</accession>
<dbReference type="NCBIfam" id="TIGR00051">
    <property type="entry name" value="YbgC/FadM family acyl-CoA thioesterase"/>
    <property type="match status" value="1"/>
</dbReference>
<dbReference type="InterPro" id="IPR006684">
    <property type="entry name" value="YbgC/YbaW"/>
</dbReference>
<gene>
    <name evidence="3" type="ORF">SAMN05878437_0195</name>
</gene>
<evidence type="ECO:0000256" key="2">
    <source>
        <dbReference type="ARBA" id="ARBA00022801"/>
    </source>
</evidence>
<organism evidence="3 4">
    <name type="scientific">Vreelandella subglaciescola</name>
    <dbReference type="NCBI Taxonomy" id="29571"/>
    <lineage>
        <taxon>Bacteria</taxon>
        <taxon>Pseudomonadati</taxon>
        <taxon>Pseudomonadota</taxon>
        <taxon>Gammaproteobacteria</taxon>
        <taxon>Oceanospirillales</taxon>
        <taxon>Halomonadaceae</taxon>
        <taxon>Vreelandella</taxon>
    </lineage>
</organism>
<evidence type="ECO:0000313" key="4">
    <source>
        <dbReference type="Proteomes" id="UP000190911"/>
    </source>
</evidence>
<proteinExistence type="inferred from homology"/>
<comment type="similarity">
    <text evidence="1">Belongs to the 4-hydroxybenzoyl-CoA thioesterase family.</text>
</comment>
<evidence type="ECO:0000313" key="3">
    <source>
        <dbReference type="EMBL" id="SHL90662.1"/>
    </source>
</evidence>
<dbReference type="Gene3D" id="3.10.129.10">
    <property type="entry name" value="Hotdog Thioesterase"/>
    <property type="match status" value="1"/>
</dbReference>
<dbReference type="PANTHER" id="PTHR31793">
    <property type="entry name" value="4-HYDROXYBENZOYL-COA THIOESTERASE FAMILY MEMBER"/>
    <property type="match status" value="1"/>
</dbReference>
<dbReference type="GO" id="GO:0047617">
    <property type="term" value="F:fatty acyl-CoA hydrolase activity"/>
    <property type="evidence" value="ECO:0007669"/>
    <property type="project" value="TreeGrafter"/>
</dbReference>
<dbReference type="SUPFAM" id="SSF54637">
    <property type="entry name" value="Thioesterase/thiol ester dehydrase-isomerase"/>
    <property type="match status" value="1"/>
</dbReference>
<sequence>MNDLLSRTALRVRGYQLDGYGHVNNARYLEFMEEGRWAFFDEQPQLIAGLHQAGRAFVVVNLNIDYRSAAVLGDDLVVLTGIVHVGERSAVCHHQIIRRHDSALVAQADLTFVLLDLKANHAAFIEGDVRQALNALITTREAFTA</sequence>
<dbReference type="AlphaFoldDB" id="A0A1M7EFU3"/>
<keyword evidence="4" id="KW-1185">Reference proteome</keyword>